<evidence type="ECO:0000313" key="2">
    <source>
        <dbReference type="Proteomes" id="UP001060215"/>
    </source>
</evidence>
<comment type="caution">
    <text evidence="1">The sequence shown here is derived from an EMBL/GenBank/DDBJ whole genome shotgun (WGS) entry which is preliminary data.</text>
</comment>
<name>A0ACC0I9D5_9ERIC</name>
<evidence type="ECO:0000313" key="1">
    <source>
        <dbReference type="EMBL" id="KAI8021923.1"/>
    </source>
</evidence>
<reference evidence="1 2" key="1">
    <citation type="journal article" date="2022" name="Plant J.">
        <title>Chromosome-level genome of Camellia lanceoleosa provides a valuable resource for understanding genome evolution and self-incompatibility.</title>
        <authorList>
            <person name="Gong W."/>
            <person name="Xiao S."/>
            <person name="Wang L."/>
            <person name="Liao Z."/>
            <person name="Chang Y."/>
            <person name="Mo W."/>
            <person name="Hu G."/>
            <person name="Li W."/>
            <person name="Zhao G."/>
            <person name="Zhu H."/>
            <person name="Hu X."/>
            <person name="Ji K."/>
            <person name="Xiang X."/>
            <person name="Song Q."/>
            <person name="Yuan D."/>
            <person name="Jin S."/>
            <person name="Zhang L."/>
        </authorList>
    </citation>
    <scope>NUCLEOTIDE SEQUENCE [LARGE SCALE GENOMIC DNA]</scope>
    <source>
        <tissue evidence="1">Fresh and healthy young leaves</tissue>
    </source>
</reference>
<keyword evidence="2" id="KW-1185">Reference proteome</keyword>
<protein>
    <submittedName>
        <fullName evidence="1">Uncharacterized protein</fullName>
    </submittedName>
</protein>
<proteinExistence type="predicted"/>
<dbReference type="EMBL" id="CM045763">
    <property type="protein sequence ID" value="KAI8021923.1"/>
    <property type="molecule type" value="Genomic_DNA"/>
</dbReference>
<dbReference type="Proteomes" id="UP001060215">
    <property type="component" value="Chromosome 6"/>
</dbReference>
<sequence>MAEGMDVPRPRILFLGGRSFELEEESADLIGCRRLAIVERDRIFVPKSNFEGGYEGIALVIEGFAFGDSWTIRPKRPPRLHIFEEQSMAVTAVRWGRFVGDVVVKKGAWSVGFRLKSRFDGVPGVTCFPSGPVVVSAPPPVATWTENQLGLACAKLGPRQGSSPRLVLNSIGPNLKQSGKFYDPPVIRVFDLLHRSVGPSLPEAHSSIGTKQNLSAMELRLLPHCASPFIHAKHLDFKPGLRVDNVGSRSPPAPNQLLDLQIEACSEKGKRLDHSVNPDFGADCGVIDGRWLDEDKNLSLVIYPLAMETESVAVTRVETTSETMRNGFKGQDLLGLGEVLSQIQEVSCLLGVSFVGHEDEAMKLFSAIEASWRGSAHLGKQLQVVGHKGNAVAE</sequence>
<organism evidence="1 2">
    <name type="scientific">Camellia lanceoleosa</name>
    <dbReference type="NCBI Taxonomy" id="1840588"/>
    <lineage>
        <taxon>Eukaryota</taxon>
        <taxon>Viridiplantae</taxon>
        <taxon>Streptophyta</taxon>
        <taxon>Embryophyta</taxon>
        <taxon>Tracheophyta</taxon>
        <taxon>Spermatophyta</taxon>
        <taxon>Magnoliopsida</taxon>
        <taxon>eudicotyledons</taxon>
        <taxon>Gunneridae</taxon>
        <taxon>Pentapetalae</taxon>
        <taxon>asterids</taxon>
        <taxon>Ericales</taxon>
        <taxon>Theaceae</taxon>
        <taxon>Camellia</taxon>
    </lineage>
</organism>
<accession>A0ACC0I9D5</accession>
<gene>
    <name evidence="1" type="ORF">LOK49_LG03G02009</name>
</gene>